<keyword evidence="12" id="KW-1185">Reference proteome</keyword>
<dbReference type="PANTHER" id="PTHR33044">
    <property type="entry name" value="BIFUNCTIONAL INHIBITOR/LIPID-TRANSFER PROTEIN/SEED STORAGE 2S ALBUMIN SUPERFAMILY PROTEIN-RELATED"/>
    <property type="match status" value="1"/>
</dbReference>
<dbReference type="InterPro" id="IPR016140">
    <property type="entry name" value="Bifunc_inhib/LTP/seed_store"/>
</dbReference>
<dbReference type="InterPro" id="IPR043325">
    <property type="entry name" value="LTSS"/>
</dbReference>
<dbReference type="OrthoDB" id="911994at2759"/>
<dbReference type="InterPro" id="IPR000528">
    <property type="entry name" value="Plant_nsLTP"/>
</dbReference>
<evidence type="ECO:0000256" key="2">
    <source>
        <dbReference type="ARBA" id="ARBA00009748"/>
    </source>
</evidence>
<dbReference type="GO" id="GO:0008289">
    <property type="term" value="F:lipid binding"/>
    <property type="evidence" value="ECO:0007669"/>
    <property type="project" value="InterPro"/>
</dbReference>
<evidence type="ECO:0000256" key="5">
    <source>
        <dbReference type="ARBA" id="ARBA00023157"/>
    </source>
</evidence>
<evidence type="ECO:0000256" key="8">
    <source>
        <dbReference type="SAM" id="MobiDB-lite"/>
    </source>
</evidence>
<evidence type="ECO:0000256" key="3">
    <source>
        <dbReference type="ARBA" id="ARBA00022622"/>
    </source>
</evidence>
<organism evidence="11 12">
    <name type="scientific">Dioscorea zingiberensis</name>
    <dbReference type="NCBI Taxonomy" id="325984"/>
    <lineage>
        <taxon>Eukaryota</taxon>
        <taxon>Viridiplantae</taxon>
        <taxon>Streptophyta</taxon>
        <taxon>Embryophyta</taxon>
        <taxon>Tracheophyta</taxon>
        <taxon>Spermatophyta</taxon>
        <taxon>Magnoliopsida</taxon>
        <taxon>Liliopsida</taxon>
        <taxon>Dioscoreales</taxon>
        <taxon>Dioscoreaceae</taxon>
        <taxon>Dioscorea</taxon>
    </lineage>
</organism>
<evidence type="ECO:0000256" key="6">
    <source>
        <dbReference type="ARBA" id="ARBA00023180"/>
    </source>
</evidence>
<dbReference type="PRINTS" id="PR00382">
    <property type="entry name" value="LIPIDTRNSFER"/>
</dbReference>
<keyword evidence="6" id="KW-0325">Glycoprotein</keyword>
<evidence type="ECO:0000256" key="4">
    <source>
        <dbReference type="ARBA" id="ARBA00022729"/>
    </source>
</evidence>
<dbReference type="Proteomes" id="UP001085076">
    <property type="component" value="Miscellaneous, Linkage group lg04"/>
</dbReference>
<dbReference type="SUPFAM" id="SSF47699">
    <property type="entry name" value="Bifunctional inhibitor/lipid-transfer protein/seed storage 2S albumin"/>
    <property type="match status" value="1"/>
</dbReference>
<evidence type="ECO:0000313" key="12">
    <source>
        <dbReference type="Proteomes" id="UP001085076"/>
    </source>
</evidence>
<dbReference type="GO" id="GO:0006869">
    <property type="term" value="P:lipid transport"/>
    <property type="evidence" value="ECO:0007669"/>
    <property type="project" value="InterPro"/>
</dbReference>
<dbReference type="Gene3D" id="1.10.110.10">
    <property type="entry name" value="Plant lipid-transfer and hydrophobic proteins"/>
    <property type="match status" value="1"/>
</dbReference>
<comment type="caution">
    <text evidence="11">The sequence shown here is derived from an EMBL/GenBank/DDBJ whole genome shotgun (WGS) entry which is preliminary data.</text>
</comment>
<name>A0A9D5CIP6_9LILI</name>
<feature type="domain" description="Bifunctional inhibitor/plant lipid transfer protein/seed storage helical" evidence="10">
    <location>
        <begin position="23"/>
        <end position="97"/>
    </location>
</feature>
<evidence type="ECO:0000313" key="11">
    <source>
        <dbReference type="EMBL" id="KAJ0974098.1"/>
    </source>
</evidence>
<dbReference type="InterPro" id="IPR036312">
    <property type="entry name" value="Bifun_inhib/LTP/seed_sf"/>
</dbReference>
<dbReference type="SMART" id="SM00499">
    <property type="entry name" value="AAI"/>
    <property type="match status" value="2"/>
</dbReference>
<dbReference type="FunFam" id="1.10.110.10:FF:000001">
    <property type="entry name" value="Bifunctional inhibitor/lipid-transfer protein/seed storage 2S albumin superfamily protein"/>
    <property type="match status" value="1"/>
</dbReference>
<keyword evidence="7" id="KW-0449">Lipoprotein</keyword>
<reference evidence="11" key="2">
    <citation type="journal article" date="2022" name="Hortic Res">
        <title>The genome of Dioscorea zingiberensis sheds light on the biosynthesis, origin and evolution of the medicinally important diosgenin saponins.</title>
        <authorList>
            <person name="Li Y."/>
            <person name="Tan C."/>
            <person name="Li Z."/>
            <person name="Guo J."/>
            <person name="Li S."/>
            <person name="Chen X."/>
            <person name="Wang C."/>
            <person name="Dai X."/>
            <person name="Yang H."/>
            <person name="Song W."/>
            <person name="Hou L."/>
            <person name="Xu J."/>
            <person name="Tong Z."/>
            <person name="Xu A."/>
            <person name="Yuan X."/>
            <person name="Wang W."/>
            <person name="Yang Q."/>
            <person name="Chen L."/>
            <person name="Sun Z."/>
            <person name="Wang K."/>
            <person name="Pan B."/>
            <person name="Chen J."/>
            <person name="Bao Y."/>
            <person name="Liu F."/>
            <person name="Qi X."/>
            <person name="Gang D.R."/>
            <person name="Wen J."/>
            <person name="Li J."/>
        </authorList>
    </citation>
    <scope>NUCLEOTIDE SEQUENCE</scope>
    <source>
        <strain evidence="11">Dzin_1.0</strain>
    </source>
</reference>
<comment type="similarity">
    <text evidence="2">Belongs to the plant LTP family.</text>
</comment>
<dbReference type="GO" id="GO:0098552">
    <property type="term" value="C:side of membrane"/>
    <property type="evidence" value="ECO:0007669"/>
    <property type="project" value="UniProtKB-KW"/>
</dbReference>
<dbReference type="CDD" id="cd00010">
    <property type="entry name" value="AAI_LTSS"/>
    <property type="match status" value="1"/>
</dbReference>
<evidence type="ECO:0000256" key="7">
    <source>
        <dbReference type="ARBA" id="ARBA00023288"/>
    </source>
</evidence>
<evidence type="ECO:0000259" key="10">
    <source>
        <dbReference type="SMART" id="SM00499"/>
    </source>
</evidence>
<keyword evidence="4 9" id="KW-0732">Signal</keyword>
<protein>
    <recommendedName>
        <fullName evidence="10">Bifunctional inhibitor/plant lipid transfer protein/seed storage helical domain-containing protein</fullName>
    </recommendedName>
</protein>
<gene>
    <name evidence="11" type="ORF">J5N97_016063</name>
</gene>
<feature type="signal peptide" evidence="9">
    <location>
        <begin position="1"/>
        <end position="24"/>
    </location>
</feature>
<keyword evidence="3" id="KW-0336">GPI-anchor</keyword>
<proteinExistence type="inferred from homology"/>
<dbReference type="GO" id="GO:0005886">
    <property type="term" value="C:plasma membrane"/>
    <property type="evidence" value="ECO:0007669"/>
    <property type="project" value="UniProtKB-SubCell"/>
</dbReference>
<feature type="chain" id="PRO_5039335628" description="Bifunctional inhibitor/plant lipid transfer protein/seed storage helical domain-containing protein" evidence="9">
    <location>
        <begin position="25"/>
        <end position="292"/>
    </location>
</feature>
<dbReference type="AlphaFoldDB" id="A0A9D5CIP6"/>
<evidence type="ECO:0000256" key="1">
    <source>
        <dbReference type="ARBA" id="ARBA00004609"/>
    </source>
</evidence>
<keyword evidence="3" id="KW-0472">Membrane</keyword>
<evidence type="ECO:0000256" key="9">
    <source>
        <dbReference type="SAM" id="SignalP"/>
    </source>
</evidence>
<dbReference type="EMBL" id="JAGGNH010000004">
    <property type="protein sequence ID" value="KAJ0974098.1"/>
    <property type="molecule type" value="Genomic_DNA"/>
</dbReference>
<sequence>MFSKFNLVLLVVLTLSLSLTLLKAQVITRCYFRAEELVPCFSKPEQNSSEACCSALSLAISTGHQCLCSILSSTGLQFMASTSPLLASSLDLAFLGCHLTSPSLSVCQEFQINSSSPVAAPDAGIVSNLTVKEQPNSSMNLAPHLVSMFCMESKAQSSNSCTSELSNLVPCLNYITGNETKPSSSCCTPLASVVQSQPQCLCLLLNGSFSSSGLTINQTRALGLPGLCNVQTPSVSLCNTSGGPSSSPNTPSTPTGGGGTNRVPSDGSWNQAPLTLIFSLFLIAVYYSTPFF</sequence>
<feature type="domain" description="Bifunctional inhibitor/plant lipid transfer protein/seed storage helical" evidence="10">
    <location>
        <begin position="161"/>
        <end position="238"/>
    </location>
</feature>
<comment type="subcellular location">
    <subcellularLocation>
        <location evidence="1">Cell membrane</location>
        <topology evidence="1">Lipid-anchor</topology>
        <topology evidence="1">GPI-anchor</topology>
    </subcellularLocation>
</comment>
<feature type="compositionally biased region" description="Low complexity" evidence="8">
    <location>
        <begin position="239"/>
        <end position="254"/>
    </location>
</feature>
<feature type="region of interest" description="Disordered" evidence="8">
    <location>
        <begin position="239"/>
        <end position="265"/>
    </location>
</feature>
<accession>A0A9D5CIP6</accession>
<keyword evidence="5" id="KW-1015">Disulfide bond</keyword>
<reference evidence="11" key="1">
    <citation type="submission" date="2021-03" db="EMBL/GenBank/DDBJ databases">
        <authorList>
            <person name="Li Z."/>
            <person name="Yang C."/>
        </authorList>
    </citation>
    <scope>NUCLEOTIDE SEQUENCE</scope>
    <source>
        <strain evidence="11">Dzin_1.0</strain>
        <tissue evidence="11">Leaf</tissue>
    </source>
</reference>
<dbReference type="Pfam" id="PF14368">
    <property type="entry name" value="LTP_2"/>
    <property type="match status" value="2"/>
</dbReference>